<accession>A0A2P8I448</accession>
<dbReference type="Proteomes" id="UP000241118">
    <property type="component" value="Unassembled WGS sequence"/>
</dbReference>
<dbReference type="RefSeq" id="WP_106617983.1">
    <property type="nucleotide sequence ID" value="NZ_PYAX01000009.1"/>
</dbReference>
<sequence length="712" mass="78048">MATGPDLDAIRQQVLDHLTGGQPPTDLLDRLGGWPAIEALAPHLTDSPLLTPVLALVSREIGIRGPDSDLVRAAVFMLVEAVTASTDPMQFAQGIDELCRNRNLLSIGGTQLASRCLALAQPPQPEEDHLVPSPAAVSRHADALEAYARLAIAGYASEYKLFSLLEDIAEPQPRRYAQAIVRSIGAAFDLWQVDDRVVDVIDILTGVKPPRYTAAPTEEVAARNREYGQDIASDASWTKANIEMVRAFRSSTAVEANARIGSAVEALRFARAEDEREDVEALDGALRLLQAFIGDQIRHDGVARSAGTWDLNLGEVETLARRVRQFTVTGYGLNHWSGNRKQLVLTGWARLAHDIAWLRDKLDRDSLYDAAVVLDDLLQLYSASHTYELTDNVDGIDVVRSVVRPAIAGGFAARAGLMRNLHDHIEALGERIGDGDAPRYEEQLAAALALRDAARASLQSAEPPGKDTEQVAPALPPLLAELLGRHDGVTEALAGVDPAVLRDLNTSLADIRDSNALDHDLVITDVRRKILDALAPSADFRGDVVPAVQTVLDQLIRFVSRRMNTQESTKDYLFKVDADEHDLHKDLYDWLCQGPLSGITNVEVQEVGAGRTDIQITFPGFHLYLELKADDTMVPVENKSAYIKQTITYQATDVRIGFLVVLRLAPPRDKGPAPHLRDYISHTTIGVPYSEGERHVIMLEIPGRQTKPSRVR</sequence>
<dbReference type="EMBL" id="PYAX01000009">
    <property type="protein sequence ID" value="PSL53242.1"/>
    <property type="molecule type" value="Genomic_DNA"/>
</dbReference>
<protein>
    <submittedName>
        <fullName evidence="1">Uncharacterized protein</fullName>
    </submittedName>
</protein>
<dbReference type="OrthoDB" id="3647959at2"/>
<keyword evidence="2" id="KW-1185">Reference proteome</keyword>
<evidence type="ECO:0000313" key="1">
    <source>
        <dbReference type="EMBL" id="PSL53242.1"/>
    </source>
</evidence>
<dbReference type="AlphaFoldDB" id="A0A2P8I448"/>
<comment type="caution">
    <text evidence="1">The sequence shown here is derived from an EMBL/GenBank/DDBJ whole genome shotgun (WGS) entry which is preliminary data.</text>
</comment>
<organism evidence="1 2">
    <name type="scientific">Saccharothrix carnea</name>
    <dbReference type="NCBI Taxonomy" id="1280637"/>
    <lineage>
        <taxon>Bacteria</taxon>
        <taxon>Bacillati</taxon>
        <taxon>Actinomycetota</taxon>
        <taxon>Actinomycetes</taxon>
        <taxon>Pseudonocardiales</taxon>
        <taxon>Pseudonocardiaceae</taxon>
        <taxon>Saccharothrix</taxon>
    </lineage>
</organism>
<proteinExistence type="predicted"/>
<evidence type="ECO:0000313" key="2">
    <source>
        <dbReference type="Proteomes" id="UP000241118"/>
    </source>
</evidence>
<reference evidence="1 2" key="1">
    <citation type="submission" date="2018-03" db="EMBL/GenBank/DDBJ databases">
        <title>Genomic Encyclopedia of Type Strains, Phase III (KMG-III): the genomes of soil and plant-associated and newly described type strains.</title>
        <authorList>
            <person name="Whitman W."/>
        </authorList>
    </citation>
    <scope>NUCLEOTIDE SEQUENCE [LARGE SCALE GENOMIC DNA]</scope>
    <source>
        <strain evidence="1 2">CGMCC 4.7097</strain>
    </source>
</reference>
<name>A0A2P8I448_SACCR</name>
<gene>
    <name evidence="1" type="ORF">B0I31_10932</name>
</gene>